<keyword evidence="2" id="KW-0812">Transmembrane</keyword>
<dbReference type="InterPro" id="IPR050445">
    <property type="entry name" value="Bact_polysacc_biosynth/exp"/>
</dbReference>
<evidence type="ECO:0000256" key="2">
    <source>
        <dbReference type="SAM" id="Phobius"/>
    </source>
</evidence>
<feature type="region of interest" description="Disordered" evidence="1">
    <location>
        <begin position="394"/>
        <end position="568"/>
    </location>
</feature>
<organism evidence="3 4">
    <name type="scientific">Propionibacterium ruminifibrarum</name>
    <dbReference type="NCBI Taxonomy" id="1962131"/>
    <lineage>
        <taxon>Bacteria</taxon>
        <taxon>Bacillati</taxon>
        <taxon>Actinomycetota</taxon>
        <taxon>Actinomycetes</taxon>
        <taxon>Propionibacteriales</taxon>
        <taxon>Propionibacteriaceae</taxon>
        <taxon>Propionibacterium</taxon>
    </lineage>
</organism>
<dbReference type="OrthoDB" id="3249522at2"/>
<feature type="region of interest" description="Disordered" evidence="1">
    <location>
        <begin position="56"/>
        <end position="75"/>
    </location>
</feature>
<keyword evidence="2" id="KW-0472">Membrane</keyword>
<dbReference type="EMBL" id="OMOH01000003">
    <property type="protein sequence ID" value="SPF68068.1"/>
    <property type="molecule type" value="Genomic_DNA"/>
</dbReference>
<evidence type="ECO:0000313" key="4">
    <source>
        <dbReference type="Proteomes" id="UP000265962"/>
    </source>
</evidence>
<proteinExistence type="predicted"/>
<feature type="compositionally biased region" description="Basic residues" evidence="1">
    <location>
        <begin position="555"/>
        <end position="568"/>
    </location>
</feature>
<feature type="compositionally biased region" description="Low complexity" evidence="1">
    <location>
        <begin position="59"/>
        <end position="73"/>
    </location>
</feature>
<accession>A0A375I1Z0</accession>
<feature type="transmembrane region" description="Helical" evidence="2">
    <location>
        <begin position="233"/>
        <end position="251"/>
    </location>
</feature>
<feature type="compositionally biased region" description="Pro residues" evidence="1">
    <location>
        <begin position="432"/>
        <end position="452"/>
    </location>
</feature>
<dbReference type="PANTHER" id="PTHR32309">
    <property type="entry name" value="TYROSINE-PROTEIN KINASE"/>
    <property type="match status" value="1"/>
</dbReference>
<feature type="compositionally biased region" description="Low complexity" evidence="1">
    <location>
        <begin position="512"/>
        <end position="530"/>
    </location>
</feature>
<feature type="compositionally biased region" description="Polar residues" evidence="1">
    <location>
        <begin position="398"/>
        <end position="419"/>
    </location>
</feature>
<keyword evidence="4" id="KW-1185">Reference proteome</keyword>
<dbReference type="PANTHER" id="PTHR32309:SF31">
    <property type="entry name" value="CAPSULAR EXOPOLYSACCHARIDE FAMILY"/>
    <property type="match status" value="1"/>
</dbReference>
<gene>
    <name evidence="3" type="ORF">PROPJV5_1026</name>
</gene>
<dbReference type="RefSeq" id="WP_119715252.1">
    <property type="nucleotide sequence ID" value="NZ_OMOH01000003.1"/>
</dbReference>
<sequence length="568" mass="58980">MSTLTPPPTGGPQILWHELQRRWREILAGVLIGGLLAGLSLIIGPSSHTATATVAITNPSSSPEPAARSSLSSTDMVTEKGIATSATTLRQALNSLDEKDLTLADLESGLEVEGDTNGTIVTVAWSGGDRDQAVAVTNAITAAYIEQRTGLTEQRADEMLATVTEKINALNEEAAGLDTGTPAGQVRSAAIQSELSGLLTEQDQLASYHVTAARVLTDAGDSPDVTDPPRMRTLVAGLLIGLVLGLAIGFVRERREKHVLAARQLSDLTGLPVWGAQDGAGPGAQWDAPAQLAALAVGKGSELILLADGSDRRALAFGQALGRARRAQSAPAPVLVDNRMPLAEIVERLGDEGRILIGTATGASLSELHELLDQLTIADRDVVGLVMLDGDAPAAGTRITNGQQPQTPTEPRNPSSQGAAESWRAAFQRPAAEPPLTPQVPEPQPVMSPPTGPASATTAGDAPFSPQVAAEAPHPAPPSEVPMSRTAVTEAGGAEQPTALRGPDASPDAGTPAEPVSAGGAEPAAEPAESTARQEDDRPVPPRNRARSAADYRRMIRRQNRGRKHGGR</sequence>
<protein>
    <submittedName>
        <fullName evidence="3">Chain length determinant protein</fullName>
    </submittedName>
</protein>
<dbReference type="Proteomes" id="UP000265962">
    <property type="component" value="Unassembled WGS sequence"/>
</dbReference>
<feature type="transmembrane region" description="Helical" evidence="2">
    <location>
        <begin position="26"/>
        <end position="44"/>
    </location>
</feature>
<evidence type="ECO:0000313" key="3">
    <source>
        <dbReference type="EMBL" id="SPF68068.1"/>
    </source>
</evidence>
<keyword evidence="2" id="KW-1133">Transmembrane helix</keyword>
<evidence type="ECO:0000256" key="1">
    <source>
        <dbReference type="SAM" id="MobiDB-lite"/>
    </source>
</evidence>
<name>A0A375I1Z0_9ACTN</name>
<reference evidence="4" key="1">
    <citation type="submission" date="2018-02" db="EMBL/GenBank/DDBJ databases">
        <authorList>
            <person name="Hornung B."/>
        </authorList>
    </citation>
    <scope>NUCLEOTIDE SEQUENCE [LARGE SCALE GENOMIC DNA]</scope>
</reference>
<dbReference type="AlphaFoldDB" id="A0A375I1Z0"/>